<dbReference type="Proteomes" id="UP000735302">
    <property type="component" value="Unassembled WGS sequence"/>
</dbReference>
<protein>
    <submittedName>
        <fullName evidence="2">Uncharacterized protein</fullName>
    </submittedName>
</protein>
<reference evidence="2 3" key="1">
    <citation type="journal article" date="2021" name="Elife">
        <title>Chloroplast acquisition without the gene transfer in kleptoplastic sea slugs, Plakobranchus ocellatus.</title>
        <authorList>
            <person name="Maeda T."/>
            <person name="Takahashi S."/>
            <person name="Yoshida T."/>
            <person name="Shimamura S."/>
            <person name="Takaki Y."/>
            <person name="Nagai Y."/>
            <person name="Toyoda A."/>
            <person name="Suzuki Y."/>
            <person name="Arimoto A."/>
            <person name="Ishii H."/>
            <person name="Satoh N."/>
            <person name="Nishiyama T."/>
            <person name="Hasebe M."/>
            <person name="Maruyama T."/>
            <person name="Minagawa J."/>
            <person name="Obokata J."/>
            <person name="Shigenobu S."/>
        </authorList>
    </citation>
    <scope>NUCLEOTIDE SEQUENCE [LARGE SCALE GENOMIC DNA]</scope>
</reference>
<dbReference type="AlphaFoldDB" id="A0AAV4B8K9"/>
<comment type="caution">
    <text evidence="2">The sequence shown here is derived from an EMBL/GenBank/DDBJ whole genome shotgun (WGS) entry which is preliminary data.</text>
</comment>
<feature type="region of interest" description="Disordered" evidence="1">
    <location>
        <begin position="67"/>
        <end position="90"/>
    </location>
</feature>
<organism evidence="2 3">
    <name type="scientific">Plakobranchus ocellatus</name>
    <dbReference type="NCBI Taxonomy" id="259542"/>
    <lineage>
        <taxon>Eukaryota</taxon>
        <taxon>Metazoa</taxon>
        <taxon>Spiralia</taxon>
        <taxon>Lophotrochozoa</taxon>
        <taxon>Mollusca</taxon>
        <taxon>Gastropoda</taxon>
        <taxon>Heterobranchia</taxon>
        <taxon>Euthyneura</taxon>
        <taxon>Panpulmonata</taxon>
        <taxon>Sacoglossa</taxon>
        <taxon>Placobranchoidea</taxon>
        <taxon>Plakobranchidae</taxon>
        <taxon>Plakobranchus</taxon>
    </lineage>
</organism>
<accession>A0AAV4B8K9</accession>
<dbReference type="EMBL" id="BLXT01004632">
    <property type="protein sequence ID" value="GFO15923.1"/>
    <property type="molecule type" value="Genomic_DNA"/>
</dbReference>
<keyword evidence="3" id="KW-1185">Reference proteome</keyword>
<sequence length="90" mass="10028">MGRNMPKKSCEVLDLMNNERPRQRHSMTKTADIGNILQSSRRTNTEGISVSTRGLDSFTIVTREDSTVMTQTSPMMNSGTQENSSKHPSP</sequence>
<gene>
    <name evidence="2" type="ORF">PoB_004242800</name>
</gene>
<evidence type="ECO:0000256" key="1">
    <source>
        <dbReference type="SAM" id="MobiDB-lite"/>
    </source>
</evidence>
<proteinExistence type="predicted"/>
<name>A0AAV4B8K9_9GAST</name>
<evidence type="ECO:0000313" key="3">
    <source>
        <dbReference type="Proteomes" id="UP000735302"/>
    </source>
</evidence>
<evidence type="ECO:0000313" key="2">
    <source>
        <dbReference type="EMBL" id="GFO15923.1"/>
    </source>
</evidence>